<protein>
    <recommendedName>
        <fullName evidence="10">Post-GPI attachment to proteins factor 3</fullName>
    </recommendedName>
</protein>
<keyword evidence="6 7" id="KW-0472">Membrane</keyword>
<evidence type="ECO:0000256" key="1">
    <source>
        <dbReference type="ARBA" id="ARBA00004127"/>
    </source>
</evidence>
<feature type="transmembrane region" description="Helical" evidence="7">
    <location>
        <begin position="134"/>
        <end position="157"/>
    </location>
</feature>
<dbReference type="PANTHER" id="PTHR13148:SF0">
    <property type="entry name" value="POST-GPI ATTACHMENT TO PROTEINS FACTOR 3"/>
    <property type="match status" value="1"/>
</dbReference>
<gene>
    <name evidence="8" type="ORF">Taro_025735</name>
</gene>
<evidence type="ECO:0000256" key="7">
    <source>
        <dbReference type="SAM" id="Phobius"/>
    </source>
</evidence>
<feature type="transmembrane region" description="Helical" evidence="7">
    <location>
        <begin position="169"/>
        <end position="187"/>
    </location>
</feature>
<feature type="transmembrane region" description="Helical" evidence="7">
    <location>
        <begin position="562"/>
        <end position="585"/>
    </location>
</feature>
<accession>A0A843VF36</accession>
<reference evidence="8" key="1">
    <citation type="submission" date="2017-07" db="EMBL/GenBank/DDBJ databases">
        <title>Taro Niue Genome Assembly and Annotation.</title>
        <authorList>
            <person name="Atibalentja N."/>
            <person name="Keating K."/>
            <person name="Fields C.J."/>
        </authorList>
    </citation>
    <scope>NUCLEOTIDE SEQUENCE</scope>
    <source>
        <strain evidence="8">Niue_2</strain>
        <tissue evidence="8">Leaf</tissue>
    </source>
</reference>
<dbReference type="GO" id="GO:0006506">
    <property type="term" value="P:GPI anchor biosynthetic process"/>
    <property type="evidence" value="ECO:0007669"/>
    <property type="project" value="UniProtKB-KW"/>
</dbReference>
<dbReference type="AlphaFoldDB" id="A0A843VF36"/>
<evidence type="ECO:0000313" key="8">
    <source>
        <dbReference type="EMBL" id="MQL93097.1"/>
    </source>
</evidence>
<proteinExistence type="predicted"/>
<dbReference type="PANTHER" id="PTHR13148">
    <property type="entry name" value="PER1-RELATED"/>
    <property type="match status" value="1"/>
</dbReference>
<keyword evidence="5 7" id="KW-1133">Transmembrane helix</keyword>
<comment type="caution">
    <text evidence="8">The sequence shown here is derived from an EMBL/GenBank/DDBJ whole genome shotgun (WGS) entry which is preliminary data.</text>
</comment>
<feature type="transmembrane region" description="Helical" evidence="7">
    <location>
        <begin position="472"/>
        <end position="495"/>
    </location>
</feature>
<dbReference type="OrthoDB" id="419770at2759"/>
<feature type="transmembrane region" description="Helical" evidence="7">
    <location>
        <begin position="231"/>
        <end position="247"/>
    </location>
</feature>
<keyword evidence="3 7" id="KW-0812">Transmembrane</keyword>
<keyword evidence="9" id="KW-1185">Reference proteome</keyword>
<dbReference type="EMBL" id="NMUH01001516">
    <property type="protein sequence ID" value="MQL93097.1"/>
    <property type="molecule type" value="Genomic_DNA"/>
</dbReference>
<feature type="transmembrane region" description="Helical" evidence="7">
    <location>
        <begin position="592"/>
        <end position="610"/>
    </location>
</feature>
<feature type="transmembrane region" description="Helical" evidence="7">
    <location>
        <begin position="199"/>
        <end position="219"/>
    </location>
</feature>
<evidence type="ECO:0000256" key="2">
    <source>
        <dbReference type="ARBA" id="ARBA00022502"/>
    </source>
</evidence>
<dbReference type="GO" id="GO:0016788">
    <property type="term" value="F:hydrolase activity, acting on ester bonds"/>
    <property type="evidence" value="ECO:0007669"/>
    <property type="project" value="TreeGrafter"/>
</dbReference>
<dbReference type="GO" id="GO:0005789">
    <property type="term" value="C:endoplasmic reticulum membrane"/>
    <property type="evidence" value="ECO:0007669"/>
    <property type="project" value="TreeGrafter"/>
</dbReference>
<organism evidence="8 9">
    <name type="scientific">Colocasia esculenta</name>
    <name type="common">Wild taro</name>
    <name type="synonym">Arum esculentum</name>
    <dbReference type="NCBI Taxonomy" id="4460"/>
    <lineage>
        <taxon>Eukaryota</taxon>
        <taxon>Viridiplantae</taxon>
        <taxon>Streptophyta</taxon>
        <taxon>Embryophyta</taxon>
        <taxon>Tracheophyta</taxon>
        <taxon>Spermatophyta</taxon>
        <taxon>Magnoliopsida</taxon>
        <taxon>Liliopsida</taxon>
        <taxon>Araceae</taxon>
        <taxon>Aroideae</taxon>
        <taxon>Colocasieae</taxon>
        <taxon>Colocasia</taxon>
    </lineage>
</organism>
<evidence type="ECO:0000256" key="3">
    <source>
        <dbReference type="ARBA" id="ARBA00022692"/>
    </source>
</evidence>
<evidence type="ECO:0000313" key="9">
    <source>
        <dbReference type="Proteomes" id="UP000652761"/>
    </source>
</evidence>
<evidence type="ECO:0000256" key="5">
    <source>
        <dbReference type="ARBA" id="ARBA00022989"/>
    </source>
</evidence>
<keyword evidence="2" id="KW-0337">GPI-anchor biosynthesis</keyword>
<feature type="transmembrane region" description="Helical" evidence="7">
    <location>
        <begin position="507"/>
        <end position="525"/>
    </location>
</feature>
<comment type="subcellular location">
    <subcellularLocation>
        <location evidence="1">Endomembrane system</location>
        <topology evidence="1">Multi-pass membrane protein</topology>
    </subcellularLocation>
</comment>
<feature type="transmembrane region" description="Helical" evidence="7">
    <location>
        <begin position="537"/>
        <end position="556"/>
    </location>
</feature>
<dbReference type="Proteomes" id="UP000652761">
    <property type="component" value="Unassembled WGS sequence"/>
</dbReference>
<name>A0A843VF36_COLES</name>
<dbReference type="InterPro" id="IPR007217">
    <property type="entry name" value="Per1-like"/>
</dbReference>
<feature type="transmembrane region" description="Helical" evidence="7">
    <location>
        <begin position="99"/>
        <end position="122"/>
    </location>
</feature>
<keyword evidence="4" id="KW-0732">Signal</keyword>
<sequence length="656" mass="76005">MPFHNIRNCVEQCEKTGQIGDISFKHCQYSSDGFPVDGSWYMQEPLYVRWKQWNCKSDCRYHCTMRRESEREKLGLEPVKYYGKWPFKRVSVFQEPVSAVFSALNLVMHFNGWLSFFLLLHYKLPLRPQSRRTYYEYTGLWHIYGLLAMNAWFWSAIFHSRSFDLTEKLDCSASIALLGYSLILSILRTINVKDESSRVMVAAPLLAFVTTHILYLNFYELDHGLNMKVRMGMQIAQLLLWTIWVGVTHHPSRFKLWAVVLGSGLLILKQSGGRTLLQRTPSLIAKSSSLFTSFFLRLCALHISRMAEPTRWLLALFMSLGWLVGTLDASAGDADPLYRNCVEQCERTGQIGDLLSSQHCLFLSQDHGAPPGGSDWYMRAQQLYMRWRQWNCKSDCRRECVSQRESERQKLGLEPVKYHGKWPHRRADFFQEGIATALPAINLMVQLHGWLSFSRLLPHKLALNKPMGRRSYYEYTGLWHVYALLAANAWFWSTICHSREFELTEQMVYSSAVALVGYSLILSIARTFNLRDEASRVMVASPVLGFLMTHICYLNFADLDYVFNMKVCNVMGVAQLLMWVIWAGVTRHPSRFKLWTVGFGGALAMVLEAYDFPPYKGYFDAHTLWHATTVPVTYLWWSFVRDDAEFRISALMEKAK</sequence>
<evidence type="ECO:0000256" key="4">
    <source>
        <dbReference type="ARBA" id="ARBA00022729"/>
    </source>
</evidence>
<evidence type="ECO:0000256" key="6">
    <source>
        <dbReference type="ARBA" id="ARBA00023136"/>
    </source>
</evidence>
<evidence type="ECO:0008006" key="10">
    <source>
        <dbReference type="Google" id="ProtNLM"/>
    </source>
</evidence>
<dbReference type="Pfam" id="PF04080">
    <property type="entry name" value="Per1"/>
    <property type="match status" value="2"/>
</dbReference>
<feature type="transmembrane region" description="Helical" evidence="7">
    <location>
        <begin position="622"/>
        <end position="640"/>
    </location>
</feature>